<sequence>MAEFKAFTEHIEVNATTVLSFIYSMKRGQDKRLALLEKHGIKPEEGGWYPQQKWLDAFEELSQTVGDMNLLLIGMAIIENANFPPFNSLKEGLEVIDVAYHMNHRDQNGQPLFNPETGQKTEGIGCYDLQYYNEEEQTAIMYCRNPYPSKFDQGIITALCRRVRPDSIKTIDVRPDLDKERRPKGGDSCTFIINW</sequence>
<name>H6L365_SAPGL</name>
<proteinExistence type="predicted"/>
<dbReference type="KEGG" id="sgn:SGRA_2163"/>
<organism evidence="1 2">
    <name type="scientific">Saprospira grandis (strain Lewin)</name>
    <dbReference type="NCBI Taxonomy" id="984262"/>
    <lineage>
        <taxon>Bacteria</taxon>
        <taxon>Pseudomonadati</taxon>
        <taxon>Bacteroidota</taxon>
        <taxon>Saprospiria</taxon>
        <taxon>Saprospirales</taxon>
        <taxon>Saprospiraceae</taxon>
        <taxon>Saprospira</taxon>
    </lineage>
</organism>
<dbReference type="AlphaFoldDB" id="H6L365"/>
<dbReference type="EMBL" id="CP002831">
    <property type="protein sequence ID" value="AFC24892.1"/>
    <property type="molecule type" value="Genomic_DNA"/>
</dbReference>
<gene>
    <name evidence="1" type="ordered locus">SGRA_2163</name>
</gene>
<keyword evidence="2" id="KW-1185">Reference proteome</keyword>
<dbReference type="HOGENOM" id="CLU_111582_0_0_10"/>
<protein>
    <recommendedName>
        <fullName evidence="3">L-2-amino-thiazoline-4-carboxylic acid hydrolase</fullName>
    </recommendedName>
</protein>
<dbReference type="OrthoDB" id="5380756at2"/>
<evidence type="ECO:0008006" key="3">
    <source>
        <dbReference type="Google" id="ProtNLM"/>
    </source>
</evidence>
<reference evidence="1 2" key="1">
    <citation type="journal article" date="2012" name="Stand. Genomic Sci.">
        <title>Complete genome sequencing and analysis of Saprospira grandis str. Lewin, a predatory marine bacterium.</title>
        <authorList>
            <person name="Saw J.H."/>
            <person name="Yuryev A."/>
            <person name="Kanbe M."/>
            <person name="Hou S."/>
            <person name="Young A.G."/>
            <person name="Aizawa S."/>
            <person name="Alam M."/>
        </authorList>
    </citation>
    <scope>NUCLEOTIDE SEQUENCE [LARGE SCALE GENOMIC DNA]</scope>
    <source>
        <strain evidence="1 2">Lewin</strain>
    </source>
</reference>
<evidence type="ECO:0000313" key="1">
    <source>
        <dbReference type="EMBL" id="AFC24892.1"/>
    </source>
</evidence>
<evidence type="ECO:0000313" key="2">
    <source>
        <dbReference type="Proteomes" id="UP000007519"/>
    </source>
</evidence>
<dbReference type="STRING" id="984262.SGRA_2163"/>
<dbReference type="Proteomes" id="UP000007519">
    <property type="component" value="Chromosome"/>
</dbReference>
<accession>H6L365</accession>
<dbReference type="RefSeq" id="WP_015692508.1">
    <property type="nucleotide sequence ID" value="NC_016940.1"/>
</dbReference>
<dbReference type="eggNOG" id="COG1719">
    <property type="taxonomic scope" value="Bacteria"/>
</dbReference>